<dbReference type="EMBL" id="ML120623">
    <property type="protein sequence ID" value="RPA89038.1"/>
    <property type="molecule type" value="Genomic_DNA"/>
</dbReference>
<gene>
    <name evidence="3" type="ORF">L873DRAFT_681305</name>
    <name evidence="2" type="ORF">L873DRAFT_752991</name>
</gene>
<dbReference type="EMBL" id="ML120593">
    <property type="protein sequence ID" value="RPA89304.1"/>
    <property type="molecule type" value="Genomic_DNA"/>
</dbReference>
<evidence type="ECO:0000313" key="3">
    <source>
        <dbReference type="EMBL" id="RPA89304.1"/>
    </source>
</evidence>
<name>A0A3N4J607_9PEZI</name>
<evidence type="ECO:0000256" key="1">
    <source>
        <dbReference type="SAM" id="MobiDB-lite"/>
    </source>
</evidence>
<keyword evidence="4" id="KW-1185">Reference proteome</keyword>
<evidence type="ECO:0000313" key="2">
    <source>
        <dbReference type="EMBL" id="RPA89038.1"/>
    </source>
</evidence>
<dbReference type="AlphaFoldDB" id="A0A3N4J607"/>
<feature type="region of interest" description="Disordered" evidence="1">
    <location>
        <begin position="23"/>
        <end position="54"/>
    </location>
</feature>
<reference evidence="3 4" key="1">
    <citation type="journal article" date="2018" name="Nat. Ecol. Evol.">
        <title>Pezizomycetes genomes reveal the molecular basis of ectomycorrhizal truffle lifestyle.</title>
        <authorList>
            <person name="Murat C."/>
            <person name="Payen T."/>
            <person name="Noel B."/>
            <person name="Kuo A."/>
            <person name="Morin E."/>
            <person name="Chen J."/>
            <person name="Kohler A."/>
            <person name="Krizsan K."/>
            <person name="Balestrini R."/>
            <person name="Da Silva C."/>
            <person name="Montanini B."/>
            <person name="Hainaut M."/>
            <person name="Levati E."/>
            <person name="Barry K.W."/>
            <person name="Belfiori B."/>
            <person name="Cichocki N."/>
            <person name="Clum A."/>
            <person name="Dockter R.B."/>
            <person name="Fauchery L."/>
            <person name="Guy J."/>
            <person name="Iotti M."/>
            <person name="Le Tacon F."/>
            <person name="Lindquist E.A."/>
            <person name="Lipzen A."/>
            <person name="Malagnac F."/>
            <person name="Mello A."/>
            <person name="Molinier V."/>
            <person name="Miyauchi S."/>
            <person name="Poulain J."/>
            <person name="Riccioni C."/>
            <person name="Rubini A."/>
            <person name="Sitrit Y."/>
            <person name="Splivallo R."/>
            <person name="Traeger S."/>
            <person name="Wang M."/>
            <person name="Zifcakova L."/>
            <person name="Wipf D."/>
            <person name="Zambonelli A."/>
            <person name="Paolocci F."/>
            <person name="Nowrousian M."/>
            <person name="Ottonello S."/>
            <person name="Baldrian P."/>
            <person name="Spatafora J.W."/>
            <person name="Henrissat B."/>
            <person name="Nagy L.G."/>
            <person name="Aury J.M."/>
            <person name="Wincker P."/>
            <person name="Grigoriev I.V."/>
            <person name="Bonfante P."/>
            <person name="Martin F.M."/>
        </authorList>
    </citation>
    <scope>NUCLEOTIDE SEQUENCE [LARGE SCALE GENOMIC DNA]</scope>
    <source>
        <strain evidence="3 4">120613-1</strain>
    </source>
</reference>
<accession>A0A3N4J607</accession>
<organism evidence="3 4">
    <name type="scientific">Choiromyces venosus 120613-1</name>
    <dbReference type="NCBI Taxonomy" id="1336337"/>
    <lineage>
        <taxon>Eukaryota</taxon>
        <taxon>Fungi</taxon>
        <taxon>Dikarya</taxon>
        <taxon>Ascomycota</taxon>
        <taxon>Pezizomycotina</taxon>
        <taxon>Pezizomycetes</taxon>
        <taxon>Pezizales</taxon>
        <taxon>Tuberaceae</taxon>
        <taxon>Choiromyces</taxon>
    </lineage>
</organism>
<sequence length="104" mass="11389">MKNEGRIRRKLLSPQAIVLAAPDSSHRHALNSRPDMHLFGDYSPSKGGKAPDSSPGVLLVSYQDSFSAATRNLPGGRDTGFLTRHISRWSLLGSKDPEVYTEVL</sequence>
<evidence type="ECO:0000313" key="4">
    <source>
        <dbReference type="Proteomes" id="UP000276215"/>
    </source>
</evidence>
<dbReference type="Proteomes" id="UP000276215">
    <property type="component" value="Unassembled WGS sequence"/>
</dbReference>
<proteinExistence type="predicted"/>
<protein>
    <submittedName>
        <fullName evidence="3">Uncharacterized protein</fullName>
    </submittedName>
</protein>